<dbReference type="InterPro" id="IPR006145">
    <property type="entry name" value="PsdUridine_synth_RsuA/RluA"/>
</dbReference>
<dbReference type="AlphaFoldDB" id="A0A7S0X3G4"/>
<reference evidence="2" key="1">
    <citation type="submission" date="2021-01" db="EMBL/GenBank/DDBJ databases">
        <authorList>
            <person name="Corre E."/>
            <person name="Pelletier E."/>
            <person name="Niang G."/>
            <person name="Scheremetjew M."/>
            <person name="Finn R."/>
            <person name="Kale V."/>
            <person name="Holt S."/>
            <person name="Cochrane G."/>
            <person name="Meng A."/>
            <person name="Brown T."/>
            <person name="Cohen L."/>
        </authorList>
    </citation>
    <scope>NUCLEOTIDE SEQUENCE</scope>
    <source>
        <strain evidence="2">SL-175</strain>
    </source>
</reference>
<protein>
    <recommendedName>
        <fullName evidence="1">Pseudouridine synthase RsuA/RluA-like domain-containing protein</fullName>
    </recommendedName>
</protein>
<gene>
    <name evidence="2" type="ORF">MANT1106_LOCUS2240</name>
</gene>
<evidence type="ECO:0000313" key="2">
    <source>
        <dbReference type="EMBL" id="CAD8699558.1"/>
    </source>
</evidence>
<dbReference type="GO" id="GO:0001522">
    <property type="term" value="P:pseudouridine synthesis"/>
    <property type="evidence" value="ECO:0007669"/>
    <property type="project" value="InterPro"/>
</dbReference>
<dbReference type="Gene3D" id="3.30.2350.10">
    <property type="entry name" value="Pseudouridine synthase"/>
    <property type="match status" value="1"/>
</dbReference>
<dbReference type="GO" id="GO:0003723">
    <property type="term" value="F:RNA binding"/>
    <property type="evidence" value="ECO:0007669"/>
    <property type="project" value="InterPro"/>
</dbReference>
<accession>A0A7S0X3G4</accession>
<name>A0A7S0X3G4_9CHLO</name>
<dbReference type="InterPro" id="IPR020103">
    <property type="entry name" value="PsdUridine_synth_cat_dom_sf"/>
</dbReference>
<dbReference type="Pfam" id="PF00849">
    <property type="entry name" value="PseudoU_synth_2"/>
    <property type="match status" value="1"/>
</dbReference>
<dbReference type="PANTHER" id="PTHR21600">
    <property type="entry name" value="MITOCHONDRIAL RNA PSEUDOURIDINE SYNTHASE"/>
    <property type="match status" value="1"/>
</dbReference>
<proteinExistence type="predicted"/>
<organism evidence="2">
    <name type="scientific">Mantoniella antarctica</name>
    <dbReference type="NCBI Taxonomy" id="81844"/>
    <lineage>
        <taxon>Eukaryota</taxon>
        <taxon>Viridiplantae</taxon>
        <taxon>Chlorophyta</taxon>
        <taxon>Mamiellophyceae</taxon>
        <taxon>Mamiellales</taxon>
        <taxon>Mamiellaceae</taxon>
        <taxon>Mantoniella</taxon>
    </lineage>
</organism>
<sequence length="161" mass="16729">MDFAPDGLSGIVVEDADGRPARSTYRVLEIFCAEEGASRDGGGGGDATTAVTTAATCSLVEVKPKTGRKHQVRQHMGLALDAPLVGDTLYRKGKAARTPTAAAPLLTASGGKPGAVMFLHSAALELDHPVTGAKLHLSDPLPRTFDGLLASLRRQTKADVK</sequence>
<dbReference type="GO" id="GO:0009982">
    <property type="term" value="F:pseudouridine synthase activity"/>
    <property type="evidence" value="ECO:0007669"/>
    <property type="project" value="InterPro"/>
</dbReference>
<evidence type="ECO:0000259" key="1">
    <source>
        <dbReference type="Pfam" id="PF00849"/>
    </source>
</evidence>
<dbReference type="EMBL" id="HBFC01004210">
    <property type="protein sequence ID" value="CAD8699558.1"/>
    <property type="molecule type" value="Transcribed_RNA"/>
</dbReference>
<dbReference type="InterPro" id="IPR050188">
    <property type="entry name" value="RluA_PseudoU_synthase"/>
</dbReference>
<dbReference type="SUPFAM" id="SSF55120">
    <property type="entry name" value="Pseudouridine synthase"/>
    <property type="match status" value="1"/>
</dbReference>
<feature type="domain" description="Pseudouridine synthase RsuA/RluA-like" evidence="1">
    <location>
        <begin position="14"/>
        <end position="76"/>
    </location>
</feature>